<dbReference type="InterPro" id="IPR001810">
    <property type="entry name" value="F-box_dom"/>
</dbReference>
<gene>
    <name evidence="2" type="ORF">LSP00402_LOCUS2085</name>
</gene>
<accession>A0A7S2THM3</accession>
<reference evidence="2" key="1">
    <citation type="submission" date="2021-01" db="EMBL/GenBank/DDBJ databases">
        <authorList>
            <person name="Corre E."/>
            <person name="Pelletier E."/>
            <person name="Niang G."/>
            <person name="Scheremetjew M."/>
            <person name="Finn R."/>
            <person name="Kale V."/>
            <person name="Holt S."/>
            <person name="Cochrane G."/>
            <person name="Meng A."/>
            <person name="Brown T."/>
            <person name="Cohen L."/>
        </authorList>
    </citation>
    <scope>NUCLEOTIDE SEQUENCE</scope>
    <source>
        <strain evidence="2">CCMP622</strain>
    </source>
</reference>
<dbReference type="AlphaFoldDB" id="A0A7S2THM3"/>
<sequence>MGDRVDGHLCLQDNGVLFQILSFLSPRELFPVSSTCKAWCQVTRSERLWYEICRVRWSRVWMPWAEEDSPLKDPGVAWRKRYILAEKEARRLDITVQELGRYLWRLTYNDEPEKTYFAKFKPRDIKNNLGCGVVSIPELEAKDLSFSLDLKVGQGGTNMAVLTVENFPPHYAARSNEWRWVFANSQVQLVSLHDSEAPEEAARHGAGSSKSWDVVNFLQQSVPAIDMELADDVDMVDLRQSYDCPELQKEMSLAKELMSSSGAAPPAPRRQ</sequence>
<dbReference type="EMBL" id="HBHP01003300">
    <property type="protein sequence ID" value="CAD9748078.1"/>
    <property type="molecule type" value="Transcribed_RNA"/>
</dbReference>
<feature type="domain" description="F-box" evidence="1">
    <location>
        <begin position="16"/>
        <end position="54"/>
    </location>
</feature>
<dbReference type="Gene3D" id="1.20.1280.50">
    <property type="match status" value="1"/>
</dbReference>
<dbReference type="Pfam" id="PF12937">
    <property type="entry name" value="F-box-like"/>
    <property type="match status" value="1"/>
</dbReference>
<evidence type="ECO:0000313" key="2">
    <source>
        <dbReference type="EMBL" id="CAD9748078.1"/>
    </source>
</evidence>
<proteinExistence type="predicted"/>
<dbReference type="SUPFAM" id="SSF81383">
    <property type="entry name" value="F-box domain"/>
    <property type="match status" value="1"/>
</dbReference>
<protein>
    <recommendedName>
        <fullName evidence="1">F-box domain-containing protein</fullName>
    </recommendedName>
</protein>
<dbReference type="InterPro" id="IPR036047">
    <property type="entry name" value="F-box-like_dom_sf"/>
</dbReference>
<evidence type="ECO:0000259" key="1">
    <source>
        <dbReference type="Pfam" id="PF12937"/>
    </source>
</evidence>
<name>A0A7S2THM3_9EUKA</name>
<organism evidence="2">
    <name type="scientific">Lotharella oceanica</name>
    <dbReference type="NCBI Taxonomy" id="641309"/>
    <lineage>
        <taxon>Eukaryota</taxon>
        <taxon>Sar</taxon>
        <taxon>Rhizaria</taxon>
        <taxon>Cercozoa</taxon>
        <taxon>Chlorarachniophyceae</taxon>
        <taxon>Lotharella</taxon>
    </lineage>
</organism>